<evidence type="ECO:0000256" key="8">
    <source>
        <dbReference type="ARBA" id="ARBA00023136"/>
    </source>
</evidence>
<feature type="transmembrane region" description="Helical" evidence="9">
    <location>
        <begin position="112"/>
        <end position="135"/>
    </location>
</feature>
<gene>
    <name evidence="11" type="ORF">P7I04_03065</name>
</gene>
<dbReference type="InterPro" id="IPR035906">
    <property type="entry name" value="MetI-like_sf"/>
</dbReference>
<dbReference type="SUPFAM" id="SSF161098">
    <property type="entry name" value="MetI-like"/>
    <property type="match status" value="1"/>
</dbReference>
<dbReference type="AlphaFoldDB" id="A0AAP5P513"/>
<keyword evidence="3" id="KW-1003">Cell membrane</keyword>
<dbReference type="GO" id="GO:0005886">
    <property type="term" value="C:plasma membrane"/>
    <property type="evidence" value="ECO:0007669"/>
    <property type="project" value="UniProtKB-SubCell"/>
</dbReference>
<keyword evidence="5" id="KW-0571">Peptide transport</keyword>
<dbReference type="InterPro" id="IPR000515">
    <property type="entry name" value="MetI-like"/>
</dbReference>
<feature type="transmembrane region" description="Helical" evidence="9">
    <location>
        <begin position="147"/>
        <end position="166"/>
    </location>
</feature>
<feature type="transmembrane region" description="Helical" evidence="9">
    <location>
        <begin position="243"/>
        <end position="266"/>
    </location>
</feature>
<comment type="caution">
    <text evidence="11">The sequence shown here is derived from an EMBL/GenBank/DDBJ whole genome shotgun (WGS) entry which is preliminary data.</text>
</comment>
<comment type="subcellular location">
    <subcellularLocation>
        <location evidence="1 9">Cell membrane</location>
        <topology evidence="1 9">Multi-pass membrane protein</topology>
    </subcellularLocation>
</comment>
<dbReference type="PANTHER" id="PTHR43744">
    <property type="entry name" value="ABC TRANSPORTER PERMEASE PROTEIN MG189-RELATED-RELATED"/>
    <property type="match status" value="1"/>
</dbReference>
<accession>A0AAP5P513</accession>
<evidence type="ECO:0000256" key="7">
    <source>
        <dbReference type="ARBA" id="ARBA00022989"/>
    </source>
</evidence>
<dbReference type="PROSITE" id="PS50928">
    <property type="entry name" value="ABC_TM1"/>
    <property type="match status" value="1"/>
</dbReference>
<dbReference type="Pfam" id="PF00528">
    <property type="entry name" value="BPD_transp_1"/>
    <property type="match status" value="1"/>
</dbReference>
<keyword evidence="8 9" id="KW-0472">Membrane</keyword>
<evidence type="ECO:0000313" key="12">
    <source>
        <dbReference type="Proteomes" id="UP001250218"/>
    </source>
</evidence>
<organism evidence="11 12">
    <name type="scientific">Lactococcus lactis</name>
    <dbReference type="NCBI Taxonomy" id="1358"/>
    <lineage>
        <taxon>Bacteria</taxon>
        <taxon>Bacillati</taxon>
        <taxon>Bacillota</taxon>
        <taxon>Bacilli</taxon>
        <taxon>Lactobacillales</taxon>
        <taxon>Streptococcaceae</taxon>
        <taxon>Lactococcus</taxon>
    </lineage>
</organism>
<keyword evidence="6" id="KW-0653">Protein transport</keyword>
<dbReference type="GO" id="GO:0055085">
    <property type="term" value="P:transmembrane transport"/>
    <property type="evidence" value="ECO:0007669"/>
    <property type="project" value="InterPro"/>
</dbReference>
<sequence>MMNKTDKKIFHIGVILKYIPLVLAAIVAVLPLLVVFIGSFKSMTEFTNSGVLTLPKHFSIDNYTKAFTEGNMLTGFKNTVIIFVVSMVGQLLISSSFAYVMNRFEFRLKKLILALFTIAMLIPAITSQVAVFQLVNKLGLVGTRWSVIILYIGTNVIALYIFLQFLQEIPYSLDESALLDGASYFRIFWSIILPNLKAPIVTMVIISGVGVYNDFYNPYLYMPDPSLQVISTALFAFKGSSVVQWPVILAGVMIVIIPILIVFIVLQKYIYNGVTGAVK</sequence>
<dbReference type="PANTHER" id="PTHR43744:SF3">
    <property type="entry name" value="LACTOSE TRANSPORT SYSTEM PERMEASE PROTEIN LACG"/>
    <property type="match status" value="1"/>
</dbReference>
<protein>
    <submittedName>
        <fullName evidence="11">Carbohydrate ABC transporter permease</fullName>
    </submittedName>
</protein>
<feature type="transmembrane region" description="Helical" evidence="9">
    <location>
        <begin position="187"/>
        <end position="212"/>
    </location>
</feature>
<feature type="transmembrane region" description="Helical" evidence="9">
    <location>
        <begin position="21"/>
        <end position="40"/>
    </location>
</feature>
<keyword evidence="2 9" id="KW-0813">Transport</keyword>
<keyword evidence="7 9" id="KW-1133">Transmembrane helix</keyword>
<dbReference type="Gene3D" id="1.10.3720.10">
    <property type="entry name" value="MetI-like"/>
    <property type="match status" value="1"/>
</dbReference>
<evidence type="ECO:0000256" key="5">
    <source>
        <dbReference type="ARBA" id="ARBA00022856"/>
    </source>
</evidence>
<dbReference type="CDD" id="cd06261">
    <property type="entry name" value="TM_PBP2"/>
    <property type="match status" value="1"/>
</dbReference>
<proteinExistence type="inferred from homology"/>
<name>A0AAP5P513_9LACT</name>
<feature type="domain" description="ABC transmembrane type-1" evidence="10">
    <location>
        <begin position="76"/>
        <end position="266"/>
    </location>
</feature>
<evidence type="ECO:0000256" key="1">
    <source>
        <dbReference type="ARBA" id="ARBA00004651"/>
    </source>
</evidence>
<evidence type="ECO:0000256" key="3">
    <source>
        <dbReference type="ARBA" id="ARBA00022475"/>
    </source>
</evidence>
<dbReference type="Proteomes" id="UP001250218">
    <property type="component" value="Unassembled WGS sequence"/>
</dbReference>
<evidence type="ECO:0000256" key="6">
    <source>
        <dbReference type="ARBA" id="ARBA00022927"/>
    </source>
</evidence>
<keyword evidence="4 9" id="KW-0812">Transmembrane</keyword>
<evidence type="ECO:0000259" key="10">
    <source>
        <dbReference type="PROSITE" id="PS50928"/>
    </source>
</evidence>
<dbReference type="GO" id="GO:0015833">
    <property type="term" value="P:peptide transport"/>
    <property type="evidence" value="ECO:0007669"/>
    <property type="project" value="UniProtKB-KW"/>
</dbReference>
<evidence type="ECO:0000313" key="11">
    <source>
        <dbReference type="EMBL" id="MDT2945016.1"/>
    </source>
</evidence>
<evidence type="ECO:0000256" key="2">
    <source>
        <dbReference type="ARBA" id="ARBA00022448"/>
    </source>
</evidence>
<evidence type="ECO:0000256" key="4">
    <source>
        <dbReference type="ARBA" id="ARBA00022692"/>
    </source>
</evidence>
<evidence type="ECO:0000256" key="9">
    <source>
        <dbReference type="RuleBase" id="RU363032"/>
    </source>
</evidence>
<reference evidence="11" key="1">
    <citation type="submission" date="2023-03" db="EMBL/GenBank/DDBJ databases">
        <authorList>
            <person name="Shen W."/>
            <person name="Cai J."/>
        </authorList>
    </citation>
    <scope>NUCLEOTIDE SEQUENCE</scope>
    <source>
        <strain evidence="11">Y37</strain>
    </source>
</reference>
<feature type="transmembrane region" description="Helical" evidence="9">
    <location>
        <begin position="80"/>
        <end position="100"/>
    </location>
</feature>
<dbReference type="EMBL" id="JARQDL010000002">
    <property type="protein sequence ID" value="MDT2945016.1"/>
    <property type="molecule type" value="Genomic_DNA"/>
</dbReference>
<comment type="similarity">
    <text evidence="9">Belongs to the binding-protein-dependent transport system permease family.</text>
</comment>
<dbReference type="GO" id="GO:0015031">
    <property type="term" value="P:protein transport"/>
    <property type="evidence" value="ECO:0007669"/>
    <property type="project" value="UniProtKB-KW"/>
</dbReference>